<gene>
    <name evidence="1" type="ORF">GCM10023322_35550</name>
</gene>
<name>A0ABP9RWK7_9ACTN</name>
<evidence type="ECO:0000313" key="1">
    <source>
        <dbReference type="EMBL" id="GAA5187362.1"/>
    </source>
</evidence>
<proteinExistence type="predicted"/>
<dbReference type="RefSeq" id="WP_345630901.1">
    <property type="nucleotide sequence ID" value="NZ_BAABJQ010000009.1"/>
</dbReference>
<keyword evidence="2" id="KW-1185">Reference proteome</keyword>
<dbReference type="Proteomes" id="UP001501570">
    <property type="component" value="Unassembled WGS sequence"/>
</dbReference>
<evidence type="ECO:0000313" key="2">
    <source>
        <dbReference type="Proteomes" id="UP001501570"/>
    </source>
</evidence>
<protein>
    <submittedName>
        <fullName evidence="1">Uncharacterized protein</fullName>
    </submittedName>
</protein>
<comment type="caution">
    <text evidence="1">The sequence shown here is derived from an EMBL/GenBank/DDBJ whole genome shotgun (WGS) entry which is preliminary data.</text>
</comment>
<sequence length="129" mass="13423">MMMNHQNVIDVLAVAQALELPLPPLEVLRSGSASSFALMAFGSAITSSNAQHVSELELIDIDLFDRAVESVREQAGSVVERARAGAQGLPPVGQSNPAGIARVMAGRTGGLHIGQRAPTNPKAAGRCVQ</sequence>
<accession>A0ABP9RWK7</accession>
<dbReference type="EMBL" id="BAABJQ010000009">
    <property type="protein sequence ID" value="GAA5187362.1"/>
    <property type="molecule type" value="Genomic_DNA"/>
</dbReference>
<reference evidence="2" key="1">
    <citation type="journal article" date="2019" name="Int. J. Syst. Evol. Microbiol.">
        <title>The Global Catalogue of Microorganisms (GCM) 10K type strain sequencing project: providing services to taxonomists for standard genome sequencing and annotation.</title>
        <authorList>
            <consortium name="The Broad Institute Genomics Platform"/>
            <consortium name="The Broad Institute Genome Sequencing Center for Infectious Disease"/>
            <person name="Wu L."/>
            <person name="Ma J."/>
        </authorList>
    </citation>
    <scope>NUCLEOTIDE SEQUENCE [LARGE SCALE GENOMIC DNA]</scope>
    <source>
        <strain evidence="2">JCM 18304</strain>
    </source>
</reference>
<organism evidence="1 2">
    <name type="scientific">Rugosimonospora acidiphila</name>
    <dbReference type="NCBI Taxonomy" id="556531"/>
    <lineage>
        <taxon>Bacteria</taxon>
        <taxon>Bacillati</taxon>
        <taxon>Actinomycetota</taxon>
        <taxon>Actinomycetes</taxon>
        <taxon>Micromonosporales</taxon>
        <taxon>Micromonosporaceae</taxon>
        <taxon>Rugosimonospora</taxon>
    </lineage>
</organism>